<evidence type="ECO:0000256" key="1">
    <source>
        <dbReference type="ARBA" id="ARBA00023067"/>
    </source>
</evidence>
<dbReference type="AlphaFoldDB" id="A0A937X9F3"/>
<comment type="caution">
    <text evidence="4">The sequence shown here is derived from an EMBL/GenBank/DDBJ whole genome shotgun (WGS) entry which is preliminary data.</text>
</comment>
<name>A0A937X9F3_UNCEI</name>
<evidence type="ECO:0000313" key="4">
    <source>
        <dbReference type="EMBL" id="MBM3316627.1"/>
    </source>
</evidence>
<dbReference type="Pfam" id="PF00216">
    <property type="entry name" value="Bac_DNA_binding"/>
    <property type="match status" value="1"/>
</dbReference>
<sequence length="100" mass="11312">MTKTELIQTLAKQTMMEKKQSKLFLEALTTLVTREIKKGGEVPLTGLGKFKVLRRKARMGRNPQTGEQIPIPAKKVVKFTVAKTLKDTIHPVQAKAKKRR</sequence>
<dbReference type="GO" id="GO:0030261">
    <property type="term" value="P:chromosome condensation"/>
    <property type="evidence" value="ECO:0007669"/>
    <property type="project" value="UniProtKB-KW"/>
</dbReference>
<proteinExistence type="inferred from homology"/>
<gene>
    <name evidence="4" type="ORF">FJY75_02120</name>
</gene>
<dbReference type="SMART" id="SM00411">
    <property type="entry name" value="BHL"/>
    <property type="match status" value="1"/>
</dbReference>
<dbReference type="Proteomes" id="UP000748308">
    <property type="component" value="Unassembled WGS sequence"/>
</dbReference>
<dbReference type="GO" id="GO:0030527">
    <property type="term" value="F:structural constituent of chromatin"/>
    <property type="evidence" value="ECO:0007669"/>
    <property type="project" value="InterPro"/>
</dbReference>
<keyword evidence="1" id="KW-0226">DNA condensation</keyword>
<dbReference type="InterPro" id="IPR010992">
    <property type="entry name" value="IHF-like_DNA-bd_dom_sf"/>
</dbReference>
<evidence type="ECO:0000256" key="3">
    <source>
        <dbReference type="RuleBase" id="RU003939"/>
    </source>
</evidence>
<dbReference type="PANTHER" id="PTHR33175">
    <property type="entry name" value="DNA-BINDING PROTEIN HU"/>
    <property type="match status" value="1"/>
</dbReference>
<dbReference type="GO" id="GO:0005829">
    <property type="term" value="C:cytosol"/>
    <property type="evidence" value="ECO:0007669"/>
    <property type="project" value="TreeGrafter"/>
</dbReference>
<organism evidence="4 5">
    <name type="scientific">Eiseniibacteriota bacterium</name>
    <dbReference type="NCBI Taxonomy" id="2212470"/>
    <lineage>
        <taxon>Bacteria</taxon>
        <taxon>Candidatus Eiseniibacteriota</taxon>
    </lineage>
</organism>
<dbReference type="EMBL" id="VGIY01000027">
    <property type="protein sequence ID" value="MBM3316627.1"/>
    <property type="molecule type" value="Genomic_DNA"/>
</dbReference>
<protein>
    <submittedName>
        <fullName evidence="4">HU family DNA-binding protein</fullName>
    </submittedName>
</protein>
<keyword evidence="2 4" id="KW-0238">DNA-binding</keyword>
<accession>A0A937X9F3</accession>
<evidence type="ECO:0000313" key="5">
    <source>
        <dbReference type="Proteomes" id="UP000748308"/>
    </source>
</evidence>
<dbReference type="CDD" id="cd13831">
    <property type="entry name" value="HU"/>
    <property type="match status" value="1"/>
</dbReference>
<dbReference type="SUPFAM" id="SSF47729">
    <property type="entry name" value="IHF-like DNA-binding proteins"/>
    <property type="match status" value="1"/>
</dbReference>
<dbReference type="PRINTS" id="PR01727">
    <property type="entry name" value="DNABINDINGHU"/>
</dbReference>
<dbReference type="InterPro" id="IPR000119">
    <property type="entry name" value="Hist_DNA-bd"/>
</dbReference>
<comment type="similarity">
    <text evidence="3">Belongs to the bacterial histone-like protein family.</text>
</comment>
<reference evidence="4" key="1">
    <citation type="submission" date="2019-03" db="EMBL/GenBank/DDBJ databases">
        <title>Lake Tanganyika Metagenome-Assembled Genomes (MAGs).</title>
        <authorList>
            <person name="Tran P."/>
        </authorList>
    </citation>
    <scope>NUCLEOTIDE SEQUENCE</scope>
    <source>
        <strain evidence="4">M_DeepCast_400m_m2_100</strain>
    </source>
</reference>
<evidence type="ECO:0000256" key="2">
    <source>
        <dbReference type="ARBA" id="ARBA00023125"/>
    </source>
</evidence>
<dbReference type="GO" id="GO:0003677">
    <property type="term" value="F:DNA binding"/>
    <property type="evidence" value="ECO:0007669"/>
    <property type="project" value="UniProtKB-KW"/>
</dbReference>
<dbReference type="Gene3D" id="4.10.520.10">
    <property type="entry name" value="IHF-like DNA-binding proteins"/>
    <property type="match status" value="1"/>
</dbReference>
<dbReference type="PANTHER" id="PTHR33175:SF3">
    <property type="entry name" value="DNA-BINDING PROTEIN HU-BETA"/>
    <property type="match status" value="1"/>
</dbReference>